<sequence>MTNIFDQIDNEKSKELFEMMAHPLFTPFPTSIEDSYHFGWARGIALLADSVYFGNWYKWLSILGKGEWQEGEPFPYTEINTTGNEEVRKMLEKSFEPLQYHGVRAYEFIEWIGFALGLSWFKKPNIDEKQWEHLYKTVNFELFYKYPSDYLSYFLAENGSSGHLDYYPTPLHVTIMMNKMLEIDSDAEMLTRTVFEPCLGTGAMTLPSKSLNVVGADLNHLMVRAAAIQAFFYKPSMLYVPKPVIGVHFDRKELRINKYFEFETDTRIYQGDSLLGEYTAPKSIFLEDSEFVDVYFHALDLEKHEIYQYEEDLEHPWESLSKEKRFEIVKAMAREIRPDNVLTNPPFNMKISQHEREKINEIERRNKEFLALRENKQRLSMFHTIEKEVEKEIEIAKSTSKSKNIDDGQLMLVF</sequence>
<dbReference type="Gene3D" id="3.40.50.150">
    <property type="entry name" value="Vaccinia Virus protein VP39"/>
    <property type="match status" value="1"/>
</dbReference>
<reference evidence="1 2" key="1">
    <citation type="submission" date="2023-03" db="EMBL/GenBank/DDBJ databases">
        <title>Bacillus Genome Sequencing.</title>
        <authorList>
            <person name="Dunlap C."/>
        </authorList>
    </citation>
    <scope>NUCLEOTIDE SEQUENCE [LARGE SCALE GENOMIC DNA]</scope>
    <source>
        <strain evidence="1 2">NRS-1717</strain>
    </source>
</reference>
<dbReference type="SUPFAM" id="SSF53335">
    <property type="entry name" value="S-adenosyl-L-methionine-dependent methyltransferases"/>
    <property type="match status" value="1"/>
</dbReference>
<proteinExistence type="predicted"/>
<keyword evidence="2" id="KW-1185">Reference proteome</keyword>
<gene>
    <name evidence="1" type="ORF">P9271_02840</name>
</gene>
<evidence type="ECO:0000313" key="1">
    <source>
        <dbReference type="EMBL" id="MED4400295.1"/>
    </source>
</evidence>
<dbReference type="EMBL" id="JARTFS010000002">
    <property type="protein sequence ID" value="MED4400295.1"/>
    <property type="molecule type" value="Genomic_DNA"/>
</dbReference>
<accession>A0ABU6NT20</accession>
<dbReference type="RefSeq" id="WP_328014858.1">
    <property type="nucleotide sequence ID" value="NZ_JARTFS010000002.1"/>
</dbReference>
<name>A0ABU6NT20_9BACI</name>
<dbReference type="InterPro" id="IPR029063">
    <property type="entry name" value="SAM-dependent_MTases_sf"/>
</dbReference>
<organism evidence="1 2">
    <name type="scientific">Metabacillus fastidiosus</name>
    <dbReference type="NCBI Taxonomy" id="1458"/>
    <lineage>
        <taxon>Bacteria</taxon>
        <taxon>Bacillati</taxon>
        <taxon>Bacillota</taxon>
        <taxon>Bacilli</taxon>
        <taxon>Bacillales</taxon>
        <taxon>Bacillaceae</taxon>
        <taxon>Metabacillus</taxon>
    </lineage>
</organism>
<protein>
    <recommendedName>
        <fullName evidence="3">DNA methylase adenine-specific domain-containing protein</fullName>
    </recommendedName>
</protein>
<evidence type="ECO:0000313" key="2">
    <source>
        <dbReference type="Proteomes" id="UP001342826"/>
    </source>
</evidence>
<comment type="caution">
    <text evidence="1">The sequence shown here is derived from an EMBL/GenBank/DDBJ whole genome shotgun (WGS) entry which is preliminary data.</text>
</comment>
<dbReference type="Proteomes" id="UP001342826">
    <property type="component" value="Unassembled WGS sequence"/>
</dbReference>
<evidence type="ECO:0008006" key="3">
    <source>
        <dbReference type="Google" id="ProtNLM"/>
    </source>
</evidence>